<evidence type="ECO:0000256" key="1">
    <source>
        <dbReference type="SAM" id="SignalP"/>
    </source>
</evidence>
<dbReference type="InterPro" id="IPR013783">
    <property type="entry name" value="Ig-like_fold"/>
</dbReference>
<evidence type="ECO:0000313" key="4">
    <source>
        <dbReference type="Proteomes" id="UP000028492"/>
    </source>
</evidence>
<dbReference type="KEGG" id="aja:AJAP_05775"/>
<dbReference type="Proteomes" id="UP000028492">
    <property type="component" value="Chromosome"/>
</dbReference>
<feature type="signal peptide" evidence="1">
    <location>
        <begin position="1"/>
        <end position="28"/>
    </location>
</feature>
<name>A0A075UND5_9PSEU</name>
<evidence type="ECO:0000313" key="3">
    <source>
        <dbReference type="EMBL" id="AIG74074.1"/>
    </source>
</evidence>
<dbReference type="Pfam" id="PF01345">
    <property type="entry name" value="DUF11"/>
    <property type="match status" value="1"/>
</dbReference>
<dbReference type="InterPro" id="IPR047589">
    <property type="entry name" value="DUF11_rpt"/>
</dbReference>
<dbReference type="NCBIfam" id="TIGR01451">
    <property type="entry name" value="B_ant_repeat"/>
    <property type="match status" value="1"/>
</dbReference>
<feature type="chain" id="PRO_5001709951" description="DUF11 domain-containing protein" evidence="1">
    <location>
        <begin position="29"/>
        <end position="285"/>
    </location>
</feature>
<feature type="domain" description="DUF11" evidence="2">
    <location>
        <begin position="160"/>
        <end position="274"/>
    </location>
</feature>
<dbReference type="HOGENOM" id="CLU_1014268_0_0_11"/>
<dbReference type="AlphaFoldDB" id="A0A075UND5"/>
<keyword evidence="1" id="KW-0732">Signal</keyword>
<dbReference type="InterPro" id="IPR001434">
    <property type="entry name" value="OmcB-like_DUF11"/>
</dbReference>
<sequence>MKLRRASLLSLVAAVATIMLVAPTSAFAAPPTSAVEVSPTTVQRGQTFTVTQTVYNADATSTIEGGKATLYGKESSLPGIVDLVSCPGAFACDMLGGSIRGGVGTVTPGQSKTVVFTFRVKDDAPLGPVTLQHQFVGDNYSFEILDGPVLTITDTPSAADLGVTLTASPRGILTSSIDYTVKVTNAGPAAASGIRVVSTLGNGLRFTGSSVCSNPSGTKVVNCDFSSLASGASTTAKFSVAAGLLSIGPVKTTARITQSSVADPNAANDTASATCTAITGLLLTC</sequence>
<keyword evidence="4" id="KW-1185">Reference proteome</keyword>
<protein>
    <recommendedName>
        <fullName evidence="2">DUF11 domain-containing protein</fullName>
    </recommendedName>
</protein>
<dbReference type="eggNOG" id="COG1361">
    <property type="taxonomic scope" value="Bacteria"/>
</dbReference>
<evidence type="ECO:0000259" key="2">
    <source>
        <dbReference type="Pfam" id="PF01345"/>
    </source>
</evidence>
<dbReference type="EMBL" id="CP008953">
    <property type="protein sequence ID" value="AIG74074.1"/>
    <property type="molecule type" value="Genomic_DNA"/>
</dbReference>
<proteinExistence type="predicted"/>
<dbReference type="Gene3D" id="2.60.40.10">
    <property type="entry name" value="Immunoglobulins"/>
    <property type="match status" value="1"/>
</dbReference>
<dbReference type="STRING" id="208439.AJAP_05775"/>
<reference evidence="3 4" key="1">
    <citation type="journal article" date="2014" name="J. Biotechnol.">
        <title>Complete genome sequence of the actinobacterium Amycolatopsis japonica MG417-CF17(T) (=DSM 44213T) producing (S,S)-N,N'-ethylenediaminedisuccinic acid.</title>
        <authorList>
            <person name="Stegmann E."/>
            <person name="Albersmeier A."/>
            <person name="Spohn M."/>
            <person name="Gert H."/>
            <person name="Weber T."/>
            <person name="Wohlleben W."/>
            <person name="Kalinowski J."/>
            <person name="Ruckert C."/>
        </authorList>
    </citation>
    <scope>NUCLEOTIDE SEQUENCE [LARGE SCALE GENOMIC DNA]</scope>
    <source>
        <strain evidence="4">MG417-CF17 (DSM 44213)</strain>
    </source>
</reference>
<dbReference type="GO" id="GO:0005975">
    <property type="term" value="P:carbohydrate metabolic process"/>
    <property type="evidence" value="ECO:0007669"/>
    <property type="project" value="UniProtKB-ARBA"/>
</dbReference>
<accession>A0A075UND5</accession>
<gene>
    <name evidence="3" type="ORF">AJAP_05775</name>
</gene>
<organism evidence="3 4">
    <name type="scientific">Amycolatopsis japonica</name>
    <dbReference type="NCBI Taxonomy" id="208439"/>
    <lineage>
        <taxon>Bacteria</taxon>
        <taxon>Bacillati</taxon>
        <taxon>Actinomycetota</taxon>
        <taxon>Actinomycetes</taxon>
        <taxon>Pseudonocardiales</taxon>
        <taxon>Pseudonocardiaceae</taxon>
        <taxon>Amycolatopsis</taxon>
        <taxon>Amycolatopsis japonica group</taxon>
    </lineage>
</organism>